<dbReference type="AlphaFoldDB" id="A0AAE0C0Z3"/>
<comment type="caution">
    <text evidence="2">The sequence shown here is derived from an EMBL/GenBank/DDBJ whole genome shotgun (WGS) entry which is preliminary data.</text>
</comment>
<feature type="region of interest" description="Disordered" evidence="1">
    <location>
        <begin position="302"/>
        <end position="322"/>
    </location>
</feature>
<name>A0AAE0C0Z3_9CHLO</name>
<feature type="compositionally biased region" description="Polar residues" evidence="1">
    <location>
        <begin position="89"/>
        <end position="98"/>
    </location>
</feature>
<keyword evidence="3" id="KW-1185">Reference proteome</keyword>
<feature type="region of interest" description="Disordered" evidence="1">
    <location>
        <begin position="417"/>
        <end position="459"/>
    </location>
</feature>
<dbReference type="Proteomes" id="UP001190700">
    <property type="component" value="Unassembled WGS sequence"/>
</dbReference>
<feature type="region of interest" description="Disordered" evidence="1">
    <location>
        <begin position="542"/>
        <end position="561"/>
    </location>
</feature>
<feature type="compositionally biased region" description="Gly residues" evidence="1">
    <location>
        <begin position="618"/>
        <end position="632"/>
    </location>
</feature>
<feature type="region of interest" description="Disordered" evidence="1">
    <location>
        <begin position="618"/>
        <end position="638"/>
    </location>
</feature>
<protein>
    <submittedName>
        <fullName evidence="2">Uncharacterized protein</fullName>
    </submittedName>
</protein>
<feature type="compositionally biased region" description="Basic and acidic residues" evidence="1">
    <location>
        <begin position="26"/>
        <end position="35"/>
    </location>
</feature>
<proteinExistence type="predicted"/>
<dbReference type="EMBL" id="LGRX02029842">
    <property type="protein sequence ID" value="KAK3246407.1"/>
    <property type="molecule type" value="Genomic_DNA"/>
</dbReference>
<feature type="compositionally biased region" description="Low complexity" evidence="1">
    <location>
        <begin position="304"/>
        <end position="321"/>
    </location>
</feature>
<sequence>MRTQAAKERASVKFETPPAATSSEPLRGEALHEAVSDFLNRLHRTKASPSLRKSATSTTPTPDKQAAVPSVKEEGREDEEDVEADGASRPTSLTSASTPAGLAELIYRREVRESAEAEGQFADCPNAAAAKETGSTRHPAFEPPRDESRLKSGTAQHVSRPTNGTRPLAPQRHQHAGSAASGREVEARGLGRRGEGGGELGREWEASERLLADDLSSVLEDDDFADDLGVNPEIFPSCTPRSIRGSLARVQEHPTRKELVGRLSNKLRDEVDNRLKQTLRSLDKLFDVDGVARLMLSGARDQCPAASPAAGPAQSSGSGLATSRATRLGIGTPEGFPGDEESMRVPRLPLGSLIASTAAGEGSLTPQNYSSGEGVAFRSDAGLQSPRDLADQPGSSPLHHLANASVTASGHGTLFQMMQPAVDPDGGSNHSSPSRFGGEVWTGHRRPDASPSHAVAPQGGHATVSGVAVAHCSIILQADGGVKIRSSPEPLSAALQHPSSPPSPAFAPVPEEVEVARARSQLSEAWDTFNMLQLMERDLIPGSSGDLAKEGSLSNGDGSEEAEHIGHVQGAAHRGSEALEFTGGAEVTTAMERLLQLGSVEPGLDVWPLEALQGGGADVPEGCGEGSGGVGKVLGNLR</sequence>
<gene>
    <name evidence="2" type="ORF">CYMTET_44055</name>
</gene>
<feature type="compositionally biased region" description="Basic and acidic residues" evidence="1">
    <location>
        <begin position="139"/>
        <end position="150"/>
    </location>
</feature>
<feature type="region of interest" description="Disordered" evidence="1">
    <location>
        <begin position="1"/>
        <end position="205"/>
    </location>
</feature>
<evidence type="ECO:0000313" key="2">
    <source>
        <dbReference type="EMBL" id="KAK3246407.1"/>
    </source>
</evidence>
<evidence type="ECO:0000313" key="3">
    <source>
        <dbReference type="Proteomes" id="UP001190700"/>
    </source>
</evidence>
<reference evidence="2 3" key="1">
    <citation type="journal article" date="2015" name="Genome Biol. Evol.">
        <title>Comparative Genomics of a Bacterivorous Green Alga Reveals Evolutionary Causalities and Consequences of Phago-Mixotrophic Mode of Nutrition.</title>
        <authorList>
            <person name="Burns J.A."/>
            <person name="Paasch A."/>
            <person name="Narechania A."/>
            <person name="Kim E."/>
        </authorList>
    </citation>
    <scope>NUCLEOTIDE SEQUENCE [LARGE SCALE GENOMIC DNA]</scope>
    <source>
        <strain evidence="2 3">PLY_AMNH</strain>
    </source>
</reference>
<feature type="compositionally biased region" description="Basic and acidic residues" evidence="1">
    <location>
        <begin position="1"/>
        <end position="12"/>
    </location>
</feature>
<feature type="compositionally biased region" description="Basic and acidic residues" evidence="1">
    <location>
        <begin position="106"/>
        <end position="115"/>
    </location>
</feature>
<feature type="compositionally biased region" description="Basic and acidic residues" evidence="1">
    <location>
        <begin position="183"/>
        <end position="205"/>
    </location>
</feature>
<feature type="compositionally biased region" description="Polar residues" evidence="1">
    <location>
        <begin position="47"/>
        <end position="62"/>
    </location>
</feature>
<accession>A0AAE0C0Z3</accession>
<feature type="compositionally biased region" description="Polar residues" evidence="1">
    <location>
        <begin position="151"/>
        <end position="165"/>
    </location>
</feature>
<organism evidence="2 3">
    <name type="scientific">Cymbomonas tetramitiformis</name>
    <dbReference type="NCBI Taxonomy" id="36881"/>
    <lineage>
        <taxon>Eukaryota</taxon>
        <taxon>Viridiplantae</taxon>
        <taxon>Chlorophyta</taxon>
        <taxon>Pyramimonadophyceae</taxon>
        <taxon>Pyramimonadales</taxon>
        <taxon>Pyramimonadaceae</taxon>
        <taxon>Cymbomonas</taxon>
    </lineage>
</organism>
<evidence type="ECO:0000256" key="1">
    <source>
        <dbReference type="SAM" id="MobiDB-lite"/>
    </source>
</evidence>